<dbReference type="Pfam" id="PF14491">
    <property type="entry name" value="DUF4435"/>
    <property type="match status" value="1"/>
</dbReference>
<dbReference type="InterPro" id="IPR027417">
    <property type="entry name" value="P-loop_NTPase"/>
</dbReference>
<dbReference type="SUPFAM" id="SSF52540">
    <property type="entry name" value="P-loop containing nucleoside triphosphate hydrolases"/>
    <property type="match status" value="1"/>
</dbReference>
<dbReference type="AlphaFoldDB" id="A0A174GAA6"/>
<gene>
    <name evidence="2" type="ORF">ERS852397_02340</name>
</gene>
<sequence>MSNKSIIIPVNNKPTKIESVQNFVIVGANGSGKSHLGAWIEQQSANGEVLRISAQRALSIPDSITIKSEEAAWNKIYYGEELHHDKNYKWNWGNGLTTKLIDDYDSVLSAIFARLNKEDRAYVIDCKDKEKRGETKADVPQMIIDKITSIWNAIYPHRQIILEDAKIKAKTTSSEEYHAKEMSDGERVTIYLLGQCLIAPNDMTIIIDEPEIHLHKSIMYRLWDKIEEFCPNKTFIYITHDLDFAASRKEATKIWVKSYFGNNRWDIKILDPDENIPDSLMFEVLGNRKPVLFVEGERGSYDNQLYPFVYSNYNIIPCHDCSKVIEMTKSFNNERIKNMHNYSIKGLIDRDYMTEAEITCYKESNIYTLDVAEVENLYLIEDIIKLVAENQALEPNETFNQVKQFLFNKFKGEYDLQLCSICSREIRHKLQCYTKPSENTMEALEAQAQKIVNSIDIPQIYNQSKQKIDAIVTSQDYDNLLKIYNRKSLHLQISGILKLSSNEYPKLILRMMKTDKKERIIEALKKHMPILDEKEPSIEVI</sequence>
<keyword evidence="2" id="KW-0067">ATP-binding</keyword>
<dbReference type="GO" id="GO:0005524">
    <property type="term" value="F:ATP binding"/>
    <property type="evidence" value="ECO:0007669"/>
    <property type="project" value="UniProtKB-KW"/>
</dbReference>
<evidence type="ECO:0000313" key="2">
    <source>
        <dbReference type="EMBL" id="CUO58056.1"/>
    </source>
</evidence>
<dbReference type="CDD" id="cd00267">
    <property type="entry name" value="ABC_ATPase"/>
    <property type="match status" value="1"/>
</dbReference>
<protein>
    <submittedName>
        <fullName evidence="2">Predicted ATP-binding protein involved in virulence</fullName>
    </submittedName>
</protein>
<evidence type="ECO:0000259" key="1">
    <source>
        <dbReference type="Pfam" id="PF14491"/>
    </source>
</evidence>
<dbReference type="PANTHER" id="PTHR43581:SF4">
    <property type="entry name" value="ATP_GTP PHOSPHATASE"/>
    <property type="match status" value="1"/>
</dbReference>
<evidence type="ECO:0000313" key="3">
    <source>
        <dbReference type="Proteomes" id="UP000095517"/>
    </source>
</evidence>
<feature type="domain" description="DUF4435" evidence="1">
    <location>
        <begin position="288"/>
        <end position="517"/>
    </location>
</feature>
<dbReference type="EMBL" id="CYZH01000011">
    <property type="protein sequence ID" value="CUO58056.1"/>
    <property type="molecule type" value="Genomic_DNA"/>
</dbReference>
<dbReference type="Proteomes" id="UP000095517">
    <property type="component" value="Unassembled WGS sequence"/>
</dbReference>
<proteinExistence type="predicted"/>
<dbReference type="InterPro" id="IPR051396">
    <property type="entry name" value="Bact_Antivir_Def_Nuclease"/>
</dbReference>
<keyword evidence="2" id="KW-0547">Nucleotide-binding</keyword>
<dbReference type="InterPro" id="IPR029492">
    <property type="entry name" value="DUF4435"/>
</dbReference>
<dbReference type="PANTHER" id="PTHR43581">
    <property type="entry name" value="ATP/GTP PHOSPHATASE"/>
    <property type="match status" value="1"/>
</dbReference>
<dbReference type="RefSeq" id="WP_055279173.1">
    <property type="nucleotide sequence ID" value="NZ_CABIXA010000011.1"/>
</dbReference>
<dbReference type="STRING" id="338188.ERS852397_02340"/>
<dbReference type="Gene3D" id="3.40.50.300">
    <property type="entry name" value="P-loop containing nucleotide triphosphate hydrolases"/>
    <property type="match status" value="1"/>
</dbReference>
<reference evidence="2 3" key="1">
    <citation type="submission" date="2015-09" db="EMBL/GenBank/DDBJ databases">
        <authorList>
            <consortium name="Pathogen Informatics"/>
        </authorList>
    </citation>
    <scope>NUCLEOTIDE SEQUENCE [LARGE SCALE GENOMIC DNA]</scope>
    <source>
        <strain evidence="2 3">2789STDY5608840</strain>
    </source>
</reference>
<accession>A0A174GAA6</accession>
<name>A0A174GAA6_9BACE</name>
<organism evidence="2 3">
    <name type="scientific">Bacteroides finegoldii</name>
    <dbReference type="NCBI Taxonomy" id="338188"/>
    <lineage>
        <taxon>Bacteria</taxon>
        <taxon>Pseudomonadati</taxon>
        <taxon>Bacteroidota</taxon>
        <taxon>Bacteroidia</taxon>
        <taxon>Bacteroidales</taxon>
        <taxon>Bacteroidaceae</taxon>
        <taxon>Bacteroides</taxon>
    </lineage>
</organism>